<dbReference type="AlphaFoldDB" id="A0A255G3V8"/>
<dbReference type="GO" id="GO:0017057">
    <property type="term" value="F:6-phosphogluconolactonase activity"/>
    <property type="evidence" value="ECO:0007669"/>
    <property type="project" value="TreeGrafter"/>
</dbReference>
<evidence type="ECO:0000313" key="2">
    <source>
        <dbReference type="EMBL" id="OYO10608.1"/>
    </source>
</evidence>
<evidence type="ECO:0000256" key="1">
    <source>
        <dbReference type="ARBA" id="ARBA00005564"/>
    </source>
</evidence>
<dbReference type="Pfam" id="PF10282">
    <property type="entry name" value="Lactonase"/>
    <property type="match status" value="1"/>
</dbReference>
<dbReference type="RefSeq" id="WP_094406297.1">
    <property type="nucleotide sequence ID" value="NZ_NMVO01000016.1"/>
</dbReference>
<dbReference type="InterPro" id="IPR015943">
    <property type="entry name" value="WD40/YVTN_repeat-like_dom_sf"/>
</dbReference>
<dbReference type="InterPro" id="IPR011048">
    <property type="entry name" value="Haem_d1_sf"/>
</dbReference>
<dbReference type="InterPro" id="IPR050282">
    <property type="entry name" value="Cycloisomerase_2"/>
</dbReference>
<dbReference type="OrthoDB" id="9790815at2"/>
<evidence type="ECO:0000313" key="3">
    <source>
        <dbReference type="Proteomes" id="UP000215896"/>
    </source>
</evidence>
<keyword evidence="3" id="KW-1185">Reference proteome</keyword>
<protein>
    <submittedName>
        <fullName evidence="2">3-carboxymuconate cyclase</fullName>
    </submittedName>
</protein>
<dbReference type="EMBL" id="NMVO01000016">
    <property type="protein sequence ID" value="OYO10608.1"/>
    <property type="molecule type" value="Genomic_DNA"/>
</dbReference>
<gene>
    <name evidence="2" type="ORF">CGZ94_16530</name>
</gene>
<name>A0A255G3V8_9ACTN</name>
<dbReference type="InterPro" id="IPR019405">
    <property type="entry name" value="Lactonase_7-beta_prop"/>
</dbReference>
<sequence>MTDARTPEVAYIGCYTSTADGHGLGIQPLRTGDGTALDPTSAVDPSFLIAHPRLPVLYAVSERESSALTAYQIRDDGTLQLLNALDTGGNAGCHLAFDAERDLLVVAHYTDGSVAICSVAEDGSLGQVTDFHRFTGQGPDPQRQDGSHAHMAIRDGADWLIADLGADRIHRLSLDDDGRIGRVREIVTPPGVGPRHLIIDGDALVLACELSAELWLARRDGDGWEGAALVPSTAIDTGEAVYPSGIAWADDRVVVANRGADTIATFRLDRDQNTLRLVDERPTGGRWPRDLTWSDGRLWVANQDSDSVTVFEPRGDGWRLVETFEVSSPACVRMVD</sequence>
<dbReference type="Proteomes" id="UP000215896">
    <property type="component" value="Unassembled WGS sequence"/>
</dbReference>
<accession>A0A255G3V8</accession>
<dbReference type="PANTHER" id="PTHR30344:SF1">
    <property type="entry name" value="6-PHOSPHOGLUCONOLACTONASE"/>
    <property type="match status" value="1"/>
</dbReference>
<dbReference type="SUPFAM" id="SSF51004">
    <property type="entry name" value="C-terminal (heme d1) domain of cytochrome cd1-nitrite reductase"/>
    <property type="match status" value="1"/>
</dbReference>
<proteinExistence type="inferred from homology"/>
<dbReference type="PANTHER" id="PTHR30344">
    <property type="entry name" value="6-PHOSPHOGLUCONOLACTONASE-RELATED"/>
    <property type="match status" value="1"/>
</dbReference>
<comment type="caution">
    <text evidence="2">The sequence shown here is derived from an EMBL/GenBank/DDBJ whole genome shotgun (WGS) entry which is preliminary data.</text>
</comment>
<dbReference type="Gene3D" id="2.130.10.10">
    <property type="entry name" value="YVTN repeat-like/Quinoprotein amine dehydrogenase"/>
    <property type="match status" value="1"/>
</dbReference>
<reference evidence="2 3" key="1">
    <citation type="submission" date="2017-07" db="EMBL/GenBank/DDBJ databases">
        <title>Draft whole genome sequences of clinical Proprionibacteriaceae strains.</title>
        <authorList>
            <person name="Bernier A.-M."/>
            <person name="Bernard K."/>
            <person name="Domingo M.-C."/>
        </authorList>
    </citation>
    <scope>NUCLEOTIDE SEQUENCE [LARGE SCALE GENOMIC DNA]</scope>
    <source>
        <strain evidence="2 3">NML 030167</strain>
    </source>
</reference>
<comment type="similarity">
    <text evidence="1">Belongs to the cycloisomerase 2 family.</text>
</comment>
<organism evidence="2 3">
    <name type="scientific">Enemella evansiae</name>
    <dbReference type="NCBI Taxonomy" id="2016499"/>
    <lineage>
        <taxon>Bacteria</taxon>
        <taxon>Bacillati</taxon>
        <taxon>Actinomycetota</taxon>
        <taxon>Actinomycetes</taxon>
        <taxon>Propionibacteriales</taxon>
        <taxon>Propionibacteriaceae</taxon>
        <taxon>Enemella</taxon>
    </lineage>
</organism>